<dbReference type="Proteomes" id="UP000431744">
    <property type="component" value="Unassembled WGS sequence"/>
</dbReference>
<dbReference type="Gene3D" id="3.40.720.10">
    <property type="entry name" value="Alkaline Phosphatase, subunit A"/>
    <property type="match status" value="1"/>
</dbReference>
<evidence type="ECO:0000313" key="2">
    <source>
        <dbReference type="Proteomes" id="UP000431744"/>
    </source>
</evidence>
<keyword evidence="2" id="KW-1185">Reference proteome</keyword>
<dbReference type="AlphaFoldDB" id="A0A6H9WGE9"/>
<gene>
    <name evidence="1" type="ORF">F8O04_07390</name>
</gene>
<dbReference type="OrthoDB" id="9779267at2"/>
<dbReference type="Pfam" id="PF01663">
    <property type="entry name" value="Phosphodiest"/>
    <property type="match status" value="1"/>
</dbReference>
<dbReference type="SUPFAM" id="SSF53649">
    <property type="entry name" value="Alkaline phosphatase-like"/>
    <property type="match status" value="1"/>
</dbReference>
<name>A0A6H9WGE9_9MICO</name>
<proteinExistence type="predicted"/>
<evidence type="ECO:0000313" key="1">
    <source>
        <dbReference type="EMBL" id="KAB1650029.1"/>
    </source>
</evidence>
<dbReference type="PANTHER" id="PTHR10151:SF120">
    <property type="entry name" value="BIS(5'-ADENOSYL)-TRIPHOSPHATASE"/>
    <property type="match status" value="1"/>
</dbReference>
<organism evidence="1 2">
    <name type="scientific">Pseudoclavibacter endophyticus</name>
    <dbReference type="NCBI Taxonomy" id="1778590"/>
    <lineage>
        <taxon>Bacteria</taxon>
        <taxon>Bacillati</taxon>
        <taxon>Actinomycetota</taxon>
        <taxon>Actinomycetes</taxon>
        <taxon>Micrococcales</taxon>
        <taxon>Microbacteriaceae</taxon>
        <taxon>Pseudoclavibacter</taxon>
    </lineage>
</organism>
<comment type="caution">
    <text evidence="1">The sequence shown here is derived from an EMBL/GenBank/DDBJ whole genome shotgun (WGS) entry which is preliminary data.</text>
</comment>
<protein>
    <submittedName>
        <fullName evidence="1">Alkaline phosphatase family protein</fullName>
    </submittedName>
</protein>
<reference evidence="1 2" key="1">
    <citation type="submission" date="2019-09" db="EMBL/GenBank/DDBJ databases">
        <title>Phylogeny of genus Pseudoclavibacter and closely related genus.</title>
        <authorList>
            <person name="Li Y."/>
        </authorList>
    </citation>
    <scope>NUCLEOTIDE SEQUENCE [LARGE SCALE GENOMIC DNA]</scope>
    <source>
        <strain evidence="1 2">EGI 60007</strain>
    </source>
</reference>
<dbReference type="RefSeq" id="WP_158028613.1">
    <property type="nucleotide sequence ID" value="NZ_BMHG01000001.1"/>
</dbReference>
<accession>A0A6H9WGE9</accession>
<dbReference type="EMBL" id="WBJY01000001">
    <property type="protein sequence ID" value="KAB1650029.1"/>
    <property type="molecule type" value="Genomic_DNA"/>
</dbReference>
<dbReference type="InterPro" id="IPR017850">
    <property type="entry name" value="Alkaline_phosphatase_core_sf"/>
</dbReference>
<dbReference type="PANTHER" id="PTHR10151">
    <property type="entry name" value="ECTONUCLEOTIDE PYROPHOSPHATASE/PHOSPHODIESTERASE"/>
    <property type="match status" value="1"/>
</dbReference>
<dbReference type="GO" id="GO:0016787">
    <property type="term" value="F:hydrolase activity"/>
    <property type="evidence" value="ECO:0007669"/>
    <property type="project" value="UniProtKB-ARBA"/>
</dbReference>
<dbReference type="InterPro" id="IPR002591">
    <property type="entry name" value="Phosphodiest/P_Trfase"/>
</dbReference>
<sequence>MSTMLMSPATGRPTLADVLPNCVAAMRGEVGMLGLAPVRAAVVMLVDGLGAGMLRSRAGHARRFMHGWGRKHTAHSFPSTTVAGVTSLTTATAAGVHGLCGYSLYDRPAGLVRNQLHGWGADMDPYTWQLQPTVFETLRDRGDLRPVAIGLSAYEASGLTRASLRGAEYIVGDTIADRVDRALDAVASDRSLVYLYVAELDQAGHKHGWESDAWIERLEETDAALATLEAGLPDDVGLLVTADHGMLDIPRERQRDIPADSELLEGVVAVAGEPRLRHLSLGDDATRADAERLAARWNSAEGDRATAITRRDALAAGWYGDPGHVHPAAAARLGDVIVAATRGVTYYAEWMQGGQRDVIGQHGSVSPEETIVPLIRKGAFTIE</sequence>